<sequence length="251" mass="26716">MATIPEITICGSHKELLRAGIESATCCAAGRDGLRYSGTFMVISTVDPGFQELQRFEGGENHPKNHPVPSPAFRAGAPVNPLEGQIIQLLLASDKARGSVRLLLTKNHTVATPAFRTGAPVNPLGSPQLRVAMVFDCTVGAVAGQLAAAQRVAGSIPARSNSLCDPQIVVSGLGVMCMQTCMFVNAPTTQEKIQTWGNELQRYGRLWRACPIKTGKPADGSPNGKQSPPPLDTRNTRGFTTALPAFWGLRN</sequence>
<name>A0A2H1VDV6_SPOFR</name>
<reference evidence="2" key="1">
    <citation type="submission" date="2016-07" db="EMBL/GenBank/DDBJ databases">
        <authorList>
            <person name="Bretaudeau A."/>
        </authorList>
    </citation>
    <scope>NUCLEOTIDE SEQUENCE</scope>
    <source>
        <strain evidence="2">Rice</strain>
        <tissue evidence="2">Whole body</tissue>
    </source>
</reference>
<accession>A0A2H1VDV6</accession>
<organism evidence="2">
    <name type="scientific">Spodoptera frugiperda</name>
    <name type="common">Fall armyworm</name>
    <dbReference type="NCBI Taxonomy" id="7108"/>
    <lineage>
        <taxon>Eukaryota</taxon>
        <taxon>Metazoa</taxon>
        <taxon>Ecdysozoa</taxon>
        <taxon>Arthropoda</taxon>
        <taxon>Hexapoda</taxon>
        <taxon>Insecta</taxon>
        <taxon>Pterygota</taxon>
        <taxon>Neoptera</taxon>
        <taxon>Endopterygota</taxon>
        <taxon>Lepidoptera</taxon>
        <taxon>Glossata</taxon>
        <taxon>Ditrysia</taxon>
        <taxon>Noctuoidea</taxon>
        <taxon>Noctuidae</taxon>
        <taxon>Amphipyrinae</taxon>
        <taxon>Spodoptera</taxon>
    </lineage>
</organism>
<protein>
    <submittedName>
        <fullName evidence="2">SFRICE_026352</fullName>
    </submittedName>
</protein>
<feature type="region of interest" description="Disordered" evidence="1">
    <location>
        <begin position="213"/>
        <end position="237"/>
    </location>
</feature>
<dbReference type="EMBL" id="ODYU01001998">
    <property type="protein sequence ID" value="SOQ38956.1"/>
    <property type="molecule type" value="Genomic_DNA"/>
</dbReference>
<gene>
    <name evidence="2" type="ORF">SFRICE_026352</name>
</gene>
<evidence type="ECO:0000313" key="2">
    <source>
        <dbReference type="EMBL" id="SOQ38956.1"/>
    </source>
</evidence>
<proteinExistence type="predicted"/>
<dbReference type="AlphaFoldDB" id="A0A2H1VDV6"/>
<evidence type="ECO:0000256" key="1">
    <source>
        <dbReference type="SAM" id="MobiDB-lite"/>
    </source>
</evidence>